<dbReference type="Proteomes" id="UP001429580">
    <property type="component" value="Unassembled WGS sequence"/>
</dbReference>
<organism evidence="4 5">
    <name type="scientific">Pseudochelatococcus lubricantis</name>
    <dbReference type="NCBI Taxonomy" id="1538102"/>
    <lineage>
        <taxon>Bacteria</taxon>
        <taxon>Pseudomonadati</taxon>
        <taxon>Pseudomonadota</taxon>
        <taxon>Alphaproteobacteria</taxon>
        <taxon>Hyphomicrobiales</taxon>
        <taxon>Chelatococcaceae</taxon>
        <taxon>Pseudochelatococcus</taxon>
    </lineage>
</organism>
<proteinExistence type="predicted"/>
<dbReference type="SMART" id="SM00420">
    <property type="entry name" value="HTH_DEOR"/>
    <property type="match status" value="1"/>
</dbReference>
<dbReference type="RefSeq" id="WP_166954174.1">
    <property type="nucleotide sequence ID" value="NZ_JAASQI010000007.1"/>
</dbReference>
<accession>A0ABX0V4D6</accession>
<gene>
    <name evidence="4" type="ORF">FHS82_002970</name>
</gene>
<name>A0ABX0V4D6_9HYPH</name>
<evidence type="ECO:0000313" key="5">
    <source>
        <dbReference type="Proteomes" id="UP001429580"/>
    </source>
</evidence>
<dbReference type="InterPro" id="IPR036390">
    <property type="entry name" value="WH_DNA-bd_sf"/>
</dbReference>
<keyword evidence="1" id="KW-0805">Transcription regulation</keyword>
<comment type="caution">
    <text evidence="4">The sequence shown here is derived from an EMBL/GenBank/DDBJ whole genome shotgun (WGS) entry which is preliminary data.</text>
</comment>
<sequence length="93" mass="10145">MKGGKNRKLGSAKLSIARQRNILSLISGRESIVAEDLAGRFGIFQETIRRDIRTLKETGQVRCVHGAGEVSMPDANIRSNSAMNTLSMITNSL</sequence>
<dbReference type="InterPro" id="IPR001034">
    <property type="entry name" value="DeoR_HTH"/>
</dbReference>
<dbReference type="EMBL" id="JAASQI010000007">
    <property type="protein sequence ID" value="NIJ59115.1"/>
    <property type="molecule type" value="Genomic_DNA"/>
</dbReference>
<keyword evidence="5" id="KW-1185">Reference proteome</keyword>
<evidence type="ECO:0000256" key="2">
    <source>
        <dbReference type="ARBA" id="ARBA00023163"/>
    </source>
</evidence>
<reference evidence="4 5" key="1">
    <citation type="submission" date="2020-03" db="EMBL/GenBank/DDBJ databases">
        <title>Genomic Encyclopedia of Type Strains, Phase IV (KMG-IV): sequencing the most valuable type-strain genomes for metagenomic binning, comparative biology and taxonomic classification.</title>
        <authorList>
            <person name="Goeker M."/>
        </authorList>
    </citation>
    <scope>NUCLEOTIDE SEQUENCE [LARGE SCALE GENOMIC DNA]</scope>
    <source>
        <strain evidence="4 5">DSM 103870</strain>
    </source>
</reference>
<dbReference type="SUPFAM" id="SSF46785">
    <property type="entry name" value="Winged helix' DNA-binding domain"/>
    <property type="match status" value="1"/>
</dbReference>
<feature type="domain" description="HTH deoR-type" evidence="3">
    <location>
        <begin position="15"/>
        <end position="70"/>
    </location>
</feature>
<dbReference type="Pfam" id="PF08220">
    <property type="entry name" value="HTH_DeoR"/>
    <property type="match status" value="1"/>
</dbReference>
<evidence type="ECO:0000256" key="1">
    <source>
        <dbReference type="ARBA" id="ARBA00023015"/>
    </source>
</evidence>
<evidence type="ECO:0000259" key="3">
    <source>
        <dbReference type="PROSITE" id="PS51000"/>
    </source>
</evidence>
<evidence type="ECO:0000313" key="4">
    <source>
        <dbReference type="EMBL" id="NIJ59115.1"/>
    </source>
</evidence>
<protein>
    <submittedName>
        <fullName evidence="4">DeoR/GlpR family transcriptional regulator of sugar metabolism</fullName>
    </submittedName>
</protein>
<dbReference type="PROSITE" id="PS51000">
    <property type="entry name" value="HTH_DEOR_2"/>
    <property type="match status" value="1"/>
</dbReference>
<keyword evidence="2" id="KW-0804">Transcription</keyword>
<dbReference type="InterPro" id="IPR036388">
    <property type="entry name" value="WH-like_DNA-bd_sf"/>
</dbReference>
<dbReference type="Gene3D" id="1.10.10.10">
    <property type="entry name" value="Winged helix-like DNA-binding domain superfamily/Winged helix DNA-binding domain"/>
    <property type="match status" value="1"/>
</dbReference>